<dbReference type="EMBL" id="CAMGYJ010000011">
    <property type="protein sequence ID" value="CAI0599945.1"/>
    <property type="molecule type" value="Genomic_DNA"/>
</dbReference>
<dbReference type="Gene3D" id="2.60.260.20">
    <property type="entry name" value="Urease metallochaperone UreE, N-terminal domain"/>
    <property type="match status" value="2"/>
</dbReference>
<dbReference type="CDD" id="cd10747">
    <property type="entry name" value="DnaJ_C"/>
    <property type="match status" value="1"/>
</dbReference>
<evidence type="ECO:0000259" key="3">
    <source>
        <dbReference type="Pfam" id="PF01556"/>
    </source>
</evidence>
<protein>
    <recommendedName>
        <fullName evidence="3">Chaperone DnaJ C-terminal domain-containing protein</fullName>
    </recommendedName>
</protein>
<keyword evidence="5" id="KW-1185">Reference proteome</keyword>
<dbReference type="GO" id="GO:0051087">
    <property type="term" value="F:protein-folding chaperone binding"/>
    <property type="evidence" value="ECO:0007669"/>
    <property type="project" value="TreeGrafter"/>
</dbReference>
<dbReference type="PANTHER" id="PTHR24078:SF574">
    <property type="entry name" value="CHAPERONE DNAJ C-TERMINAL DOMAIN-CONTAINING PROTEIN"/>
    <property type="match status" value="1"/>
</dbReference>
<evidence type="ECO:0000313" key="4">
    <source>
        <dbReference type="EMBL" id="CAI0599945.1"/>
    </source>
</evidence>
<evidence type="ECO:0000256" key="2">
    <source>
        <dbReference type="SAM" id="MobiDB-lite"/>
    </source>
</evidence>
<dbReference type="GO" id="GO:0051082">
    <property type="term" value="F:unfolded protein binding"/>
    <property type="evidence" value="ECO:0007669"/>
    <property type="project" value="InterPro"/>
</dbReference>
<comment type="caution">
    <text evidence="4">The sequence shown here is derived from an EMBL/GenBank/DDBJ whole genome shotgun (WGS) entry which is preliminary data.</text>
</comment>
<feature type="region of interest" description="Disordered" evidence="2">
    <location>
        <begin position="73"/>
        <end position="246"/>
    </location>
</feature>
<dbReference type="InterPro" id="IPR002939">
    <property type="entry name" value="DnaJ_C"/>
</dbReference>
<dbReference type="GO" id="GO:0005829">
    <property type="term" value="C:cytosol"/>
    <property type="evidence" value="ECO:0007669"/>
    <property type="project" value="TreeGrafter"/>
</dbReference>
<feature type="region of interest" description="Disordered" evidence="2">
    <location>
        <begin position="1"/>
        <end position="39"/>
    </location>
</feature>
<feature type="compositionally biased region" description="Low complexity" evidence="2">
    <location>
        <begin position="144"/>
        <end position="160"/>
    </location>
</feature>
<dbReference type="GO" id="GO:0006457">
    <property type="term" value="P:protein folding"/>
    <property type="evidence" value="ECO:0007669"/>
    <property type="project" value="InterPro"/>
</dbReference>
<sequence length="429" mass="46266">MVDDHHRHNSETILDSSTTSDVASQSCDSNNIKNSSSSSEKTCRRFKAKDFWRIYGALISGCCGAARNNNNHSLLPTSPPPERPPESLSTSPSSSCCSDVDKADPSTSTTTTTPNGTTLKQKNKEKEADFLRTITNPLSRIASKRSPSPSPKSSPSTSSKCIIGRKAAAATTATPPPPADHHHHSPFPAATPPPSTGNDSQRSTPTTTTTIKDGAGPTASLRRDASVRSTTPIMFSNSTGRKVKPPPLQQNLECTLEELFYGCTKKVKVTRDVLTDRGQIVQEEETLSIQVKPGWRRGTKITFQGMGNERLGSEPADVTFVIVEKRHALFQRVGDDLEIAIGIPLVQALTGCDISIPLIGGSGETMNLAIQDVIYPGYQKLIPGQGMPKSKEEGKRGSLRVLFLVEFPDELTDEQRAQVVSILEEEAGS</sequence>
<dbReference type="InterPro" id="IPR051339">
    <property type="entry name" value="DnaJ_subfamily_B"/>
</dbReference>
<feature type="compositionally biased region" description="Polar residues" evidence="2">
    <location>
        <begin position="11"/>
        <end position="25"/>
    </location>
</feature>
<dbReference type="Proteomes" id="UP001154282">
    <property type="component" value="Unassembled WGS sequence"/>
</dbReference>
<feature type="compositionally biased region" description="Polar residues" evidence="2">
    <location>
        <begin position="227"/>
        <end position="240"/>
    </location>
</feature>
<evidence type="ECO:0000313" key="5">
    <source>
        <dbReference type="Proteomes" id="UP001154282"/>
    </source>
</evidence>
<feature type="compositionally biased region" description="Low complexity" evidence="2">
    <location>
        <begin position="86"/>
        <end position="98"/>
    </location>
</feature>
<organism evidence="4 5">
    <name type="scientific">Linum tenue</name>
    <dbReference type="NCBI Taxonomy" id="586396"/>
    <lineage>
        <taxon>Eukaryota</taxon>
        <taxon>Viridiplantae</taxon>
        <taxon>Streptophyta</taxon>
        <taxon>Embryophyta</taxon>
        <taxon>Tracheophyta</taxon>
        <taxon>Spermatophyta</taxon>
        <taxon>Magnoliopsida</taxon>
        <taxon>eudicotyledons</taxon>
        <taxon>Gunneridae</taxon>
        <taxon>Pentapetalae</taxon>
        <taxon>rosids</taxon>
        <taxon>fabids</taxon>
        <taxon>Malpighiales</taxon>
        <taxon>Linaceae</taxon>
        <taxon>Linum</taxon>
    </lineage>
</organism>
<feature type="compositionally biased region" description="Basic and acidic residues" evidence="2">
    <location>
        <begin position="1"/>
        <end position="10"/>
    </location>
</feature>
<dbReference type="InterPro" id="IPR008971">
    <property type="entry name" value="HSP40/DnaJ_pept-bd"/>
</dbReference>
<feature type="compositionally biased region" description="Low complexity" evidence="2">
    <location>
        <begin position="105"/>
        <end position="118"/>
    </location>
</feature>
<evidence type="ECO:0000256" key="1">
    <source>
        <dbReference type="ARBA" id="ARBA00023186"/>
    </source>
</evidence>
<gene>
    <name evidence="4" type="ORF">LITE_LOCUS50238</name>
</gene>
<reference evidence="4" key="1">
    <citation type="submission" date="2022-08" db="EMBL/GenBank/DDBJ databases">
        <authorList>
            <person name="Gutierrez-Valencia J."/>
        </authorList>
    </citation>
    <scope>NUCLEOTIDE SEQUENCE</scope>
</reference>
<accession>A0AAV0RZH6</accession>
<feature type="domain" description="Chaperone DnaJ C-terminal" evidence="3">
    <location>
        <begin position="249"/>
        <end position="408"/>
    </location>
</feature>
<dbReference type="FunFam" id="2.60.260.20:FF:000006">
    <property type="entry name" value="DnaJ subfamily B member 13"/>
    <property type="match status" value="1"/>
</dbReference>
<feature type="compositionally biased region" description="Low complexity" evidence="2">
    <location>
        <begin position="26"/>
        <end position="39"/>
    </location>
</feature>
<dbReference type="FunFam" id="2.60.260.20:FF:000015">
    <property type="entry name" value="Heat shock protein 40"/>
    <property type="match status" value="1"/>
</dbReference>
<dbReference type="SUPFAM" id="SSF49493">
    <property type="entry name" value="HSP40/DnaJ peptide-binding domain"/>
    <property type="match status" value="2"/>
</dbReference>
<keyword evidence="1" id="KW-0143">Chaperone</keyword>
<proteinExistence type="predicted"/>
<name>A0AAV0RZH6_9ROSI</name>
<dbReference type="AlphaFoldDB" id="A0AAV0RZH6"/>
<dbReference type="Pfam" id="PF01556">
    <property type="entry name" value="DnaJ_C"/>
    <property type="match status" value="1"/>
</dbReference>
<dbReference type="PANTHER" id="PTHR24078">
    <property type="entry name" value="DNAJ HOMOLOG SUBFAMILY C MEMBER"/>
    <property type="match status" value="1"/>
</dbReference>